<comment type="caution">
    <text evidence="1">The sequence shown here is derived from an EMBL/GenBank/DDBJ whole genome shotgun (WGS) entry which is preliminary data.</text>
</comment>
<protein>
    <submittedName>
        <fullName evidence="1">Protein unc-45-like protein A</fullName>
    </submittedName>
</protein>
<keyword evidence="2" id="KW-1185">Reference proteome</keyword>
<dbReference type="EMBL" id="QBLH01003684">
    <property type="protein sequence ID" value="TGZ36218.1"/>
    <property type="molecule type" value="Genomic_DNA"/>
</dbReference>
<organism evidence="1 2">
    <name type="scientific">Temnothorax longispinosus</name>
    <dbReference type="NCBI Taxonomy" id="300112"/>
    <lineage>
        <taxon>Eukaryota</taxon>
        <taxon>Metazoa</taxon>
        <taxon>Ecdysozoa</taxon>
        <taxon>Arthropoda</taxon>
        <taxon>Hexapoda</taxon>
        <taxon>Insecta</taxon>
        <taxon>Pterygota</taxon>
        <taxon>Neoptera</taxon>
        <taxon>Endopterygota</taxon>
        <taxon>Hymenoptera</taxon>
        <taxon>Apocrita</taxon>
        <taxon>Aculeata</taxon>
        <taxon>Formicoidea</taxon>
        <taxon>Formicidae</taxon>
        <taxon>Myrmicinae</taxon>
        <taxon>Temnothorax</taxon>
    </lineage>
</organism>
<gene>
    <name evidence="1" type="ORF">DBV15_07420</name>
</gene>
<dbReference type="AlphaFoldDB" id="A0A4S2JPS0"/>
<accession>A0A4S2JPS0</accession>
<sequence length="195" mass="22130">MVESDMTAQEWNKKSDKEFNNGNWSKAIKLEKFEQAYQNVEIILTSCSNSTSCSNDTLPRHITEQFCEIPNKHIKNKANKKKRQNAMITLLILARWRTAYEIFIKEVGENDKVICSSILSMVLAITALIFSPLDAVGVESIVADVLPWYLEMMNSTCTERVNASQYCLQTILNTYSCINDEPDSKPNETLIVHAA</sequence>
<evidence type="ECO:0000313" key="2">
    <source>
        <dbReference type="Proteomes" id="UP000310200"/>
    </source>
</evidence>
<dbReference type="Gene3D" id="1.25.10.10">
    <property type="entry name" value="Leucine-rich Repeat Variant"/>
    <property type="match status" value="1"/>
</dbReference>
<reference evidence="1 2" key="1">
    <citation type="journal article" date="2019" name="Philos. Trans. R. Soc. Lond., B, Biol. Sci.">
        <title>Ant behaviour and brain gene expression of defending hosts depend on the ecological success of the intruding social parasite.</title>
        <authorList>
            <person name="Kaur R."/>
            <person name="Stoldt M."/>
            <person name="Jongepier E."/>
            <person name="Feldmeyer B."/>
            <person name="Menzel F."/>
            <person name="Bornberg-Bauer E."/>
            <person name="Foitzik S."/>
        </authorList>
    </citation>
    <scope>NUCLEOTIDE SEQUENCE [LARGE SCALE GENOMIC DNA]</scope>
    <source>
        <tissue evidence="1">Whole body</tissue>
    </source>
</reference>
<proteinExistence type="predicted"/>
<dbReference type="STRING" id="300112.A0A4S2JPS0"/>
<dbReference type="Proteomes" id="UP000310200">
    <property type="component" value="Unassembled WGS sequence"/>
</dbReference>
<dbReference type="InterPro" id="IPR011989">
    <property type="entry name" value="ARM-like"/>
</dbReference>
<name>A0A4S2JPS0_9HYME</name>
<evidence type="ECO:0000313" key="1">
    <source>
        <dbReference type="EMBL" id="TGZ36218.1"/>
    </source>
</evidence>